<accession>A0A420W088</accession>
<evidence type="ECO:0000313" key="1">
    <source>
        <dbReference type="EMBL" id="RKO71857.1"/>
    </source>
</evidence>
<evidence type="ECO:0000313" key="2">
    <source>
        <dbReference type="Proteomes" id="UP000282423"/>
    </source>
</evidence>
<protein>
    <submittedName>
        <fullName evidence="1">Uncharacterized protein</fullName>
    </submittedName>
</protein>
<dbReference type="Proteomes" id="UP000282423">
    <property type="component" value="Unassembled WGS sequence"/>
</dbReference>
<sequence>MIELTMGKFLLFPINQTKLIAISKIERITQLSIDHFLEKIDQIVNFKKINGFLRDDSKIQKL</sequence>
<comment type="caution">
    <text evidence="1">The sequence shown here is derived from an EMBL/GenBank/DDBJ whole genome shotgun (WGS) entry which is preliminary data.</text>
</comment>
<proteinExistence type="predicted"/>
<organism evidence="1 2">
    <name type="scientific">Sphingobacterium puteale</name>
    <dbReference type="NCBI Taxonomy" id="2420510"/>
    <lineage>
        <taxon>Bacteria</taxon>
        <taxon>Pseudomonadati</taxon>
        <taxon>Bacteroidota</taxon>
        <taxon>Sphingobacteriia</taxon>
        <taxon>Sphingobacteriales</taxon>
        <taxon>Sphingobacteriaceae</taxon>
        <taxon>Sphingobacterium</taxon>
    </lineage>
</organism>
<reference evidence="1 2" key="1">
    <citation type="submission" date="2018-10" db="EMBL/GenBank/DDBJ databases">
        <title>Sphingobacterium sp. M05W1-28.</title>
        <authorList>
            <person name="Cai H."/>
        </authorList>
    </citation>
    <scope>NUCLEOTIDE SEQUENCE [LARGE SCALE GENOMIC DNA]</scope>
    <source>
        <strain evidence="1 2">M05W1-28</strain>
    </source>
</reference>
<gene>
    <name evidence="1" type="ORF">D7322_10695</name>
</gene>
<dbReference type="EMBL" id="RBWS01000007">
    <property type="protein sequence ID" value="RKO71857.1"/>
    <property type="molecule type" value="Genomic_DNA"/>
</dbReference>
<dbReference type="AlphaFoldDB" id="A0A420W088"/>
<keyword evidence="2" id="KW-1185">Reference proteome</keyword>
<name>A0A420W088_9SPHI</name>